<dbReference type="Pfam" id="PF25288">
    <property type="entry name" value="PIEZO"/>
    <property type="match status" value="1"/>
</dbReference>
<dbReference type="GeneID" id="116211863"/>
<dbReference type="AlphaFoldDB" id="A0A6P8DXK9"/>
<evidence type="ECO:0000313" key="3">
    <source>
        <dbReference type="RefSeq" id="XP_031402247.1"/>
    </source>
</evidence>
<reference evidence="2" key="1">
    <citation type="journal article" date="2020" name="Plant Biotechnol. J.">
        <title>The pomegranate (Punica granatum L.) draft genome dissects genetic divergence between soft- and hard-seeded cultivars.</title>
        <authorList>
            <person name="Luo X."/>
            <person name="Li H."/>
            <person name="Wu Z."/>
            <person name="Yao W."/>
            <person name="Zhao P."/>
            <person name="Cao D."/>
            <person name="Yu H."/>
            <person name="Li K."/>
            <person name="Poudel K."/>
            <person name="Zhao D."/>
            <person name="Zhang F."/>
            <person name="Xia X."/>
            <person name="Chen L."/>
            <person name="Wang Q."/>
            <person name="Jing D."/>
            <person name="Cao S."/>
        </authorList>
    </citation>
    <scope>NUCLEOTIDE SEQUENCE [LARGE SCALE GENOMIC DNA]</scope>
    <source>
        <strain evidence="2">cv. Tunisia</strain>
    </source>
</reference>
<proteinExistence type="predicted"/>
<evidence type="ECO:0000259" key="1">
    <source>
        <dbReference type="Pfam" id="PF25288"/>
    </source>
</evidence>
<evidence type="ECO:0000313" key="2">
    <source>
        <dbReference type="Proteomes" id="UP000515151"/>
    </source>
</evidence>
<dbReference type="InterPro" id="IPR057611">
    <property type="entry name" value="PIEZO_dom"/>
</dbReference>
<reference evidence="3" key="2">
    <citation type="submission" date="2025-08" db="UniProtKB">
        <authorList>
            <consortium name="RefSeq"/>
        </authorList>
    </citation>
    <scope>IDENTIFICATION</scope>
    <source>
        <tissue evidence="3">Leaf</tissue>
    </source>
</reference>
<name>A0A6P8DXK9_PUNGR</name>
<dbReference type="Proteomes" id="UP000515151">
    <property type="component" value="Chromosome 6"/>
</dbReference>
<dbReference type="RefSeq" id="XP_031402247.1">
    <property type="nucleotide sequence ID" value="XM_031546387.1"/>
</dbReference>
<sequence>MACLSYSSSSGQLAHMSSIWHSLFRIEDCARTWKFGKLSGLCYYSIPGLYLPAQCCLGSLVAMERGDESHTCCYTVAWLCRKIYRATVLCLIYLLATKPGFLHAAYTTESARG</sequence>
<protein>
    <submittedName>
        <fullName evidence="3">Uncharacterized protein LOC116211863</fullName>
    </submittedName>
</protein>
<gene>
    <name evidence="3" type="primary">LOC116211863</name>
</gene>
<feature type="domain" description="Piezo-type mechanosensitive ion channel homolog" evidence="1">
    <location>
        <begin position="75"/>
        <end position="107"/>
    </location>
</feature>
<accession>A0A6P8DXK9</accession>
<keyword evidence="2" id="KW-1185">Reference proteome</keyword>
<organism evidence="2 3">
    <name type="scientific">Punica granatum</name>
    <name type="common">Pomegranate</name>
    <dbReference type="NCBI Taxonomy" id="22663"/>
    <lineage>
        <taxon>Eukaryota</taxon>
        <taxon>Viridiplantae</taxon>
        <taxon>Streptophyta</taxon>
        <taxon>Embryophyta</taxon>
        <taxon>Tracheophyta</taxon>
        <taxon>Spermatophyta</taxon>
        <taxon>Magnoliopsida</taxon>
        <taxon>eudicotyledons</taxon>
        <taxon>Gunneridae</taxon>
        <taxon>Pentapetalae</taxon>
        <taxon>rosids</taxon>
        <taxon>malvids</taxon>
        <taxon>Myrtales</taxon>
        <taxon>Lythraceae</taxon>
        <taxon>Punica</taxon>
    </lineage>
</organism>